<dbReference type="PROSITE" id="PS51257">
    <property type="entry name" value="PROKAR_LIPOPROTEIN"/>
    <property type="match status" value="1"/>
</dbReference>
<dbReference type="Gene3D" id="3.40.50.2300">
    <property type="match status" value="2"/>
</dbReference>
<dbReference type="PANTHER" id="PTHR46847">
    <property type="entry name" value="D-ALLOSE-BINDING PERIPLASMIC PROTEIN-RELATED"/>
    <property type="match status" value="1"/>
</dbReference>
<name>A0ABR7HW68_9FIRM</name>
<dbReference type="InterPro" id="IPR025997">
    <property type="entry name" value="SBP_2_dom"/>
</dbReference>
<reference evidence="6 7" key="1">
    <citation type="submission" date="2020-08" db="EMBL/GenBank/DDBJ databases">
        <title>Genome public.</title>
        <authorList>
            <person name="Liu C."/>
            <person name="Sun Q."/>
        </authorList>
    </citation>
    <scope>NUCLEOTIDE SEQUENCE [LARGE SCALE GENOMIC DNA]</scope>
    <source>
        <strain evidence="6 7">New-38</strain>
    </source>
</reference>
<organism evidence="6 7">
    <name type="scientific">Pseudoflavonifractor hominis</name>
    <dbReference type="NCBI Taxonomy" id="2763059"/>
    <lineage>
        <taxon>Bacteria</taxon>
        <taxon>Bacillati</taxon>
        <taxon>Bacillota</taxon>
        <taxon>Clostridia</taxon>
        <taxon>Eubacteriales</taxon>
        <taxon>Oscillospiraceae</taxon>
        <taxon>Pseudoflavonifractor</taxon>
    </lineage>
</organism>
<evidence type="ECO:0000256" key="3">
    <source>
        <dbReference type="ARBA" id="ARBA00022729"/>
    </source>
</evidence>
<feature type="chain" id="PRO_5046973646" evidence="4">
    <location>
        <begin position="28"/>
        <end position="340"/>
    </location>
</feature>
<accession>A0ABR7HW68</accession>
<protein>
    <submittedName>
        <fullName evidence="6">Substrate-binding domain-containing protein</fullName>
    </submittedName>
</protein>
<evidence type="ECO:0000256" key="2">
    <source>
        <dbReference type="ARBA" id="ARBA00007639"/>
    </source>
</evidence>
<feature type="signal peptide" evidence="4">
    <location>
        <begin position="1"/>
        <end position="27"/>
    </location>
</feature>
<evidence type="ECO:0000259" key="5">
    <source>
        <dbReference type="Pfam" id="PF13407"/>
    </source>
</evidence>
<feature type="domain" description="Periplasmic binding protein" evidence="5">
    <location>
        <begin position="51"/>
        <end position="304"/>
    </location>
</feature>
<comment type="similarity">
    <text evidence="2">Belongs to the bacterial solute-binding protein 2 family.</text>
</comment>
<dbReference type="RefSeq" id="WP_101692130.1">
    <property type="nucleotide sequence ID" value="NZ_JACOPR010000009.1"/>
</dbReference>
<evidence type="ECO:0000256" key="1">
    <source>
        <dbReference type="ARBA" id="ARBA00004196"/>
    </source>
</evidence>
<evidence type="ECO:0000256" key="4">
    <source>
        <dbReference type="SAM" id="SignalP"/>
    </source>
</evidence>
<comment type="subcellular location">
    <subcellularLocation>
        <location evidence="1">Cell envelope</location>
    </subcellularLocation>
</comment>
<comment type="caution">
    <text evidence="6">The sequence shown here is derived from an EMBL/GenBank/DDBJ whole genome shotgun (WGS) entry which is preliminary data.</text>
</comment>
<keyword evidence="3 4" id="KW-0732">Signal</keyword>
<dbReference type="SUPFAM" id="SSF53822">
    <property type="entry name" value="Periplasmic binding protein-like I"/>
    <property type="match status" value="1"/>
</dbReference>
<dbReference type="Proteomes" id="UP000660021">
    <property type="component" value="Unassembled WGS sequence"/>
</dbReference>
<dbReference type="Pfam" id="PF13407">
    <property type="entry name" value="Peripla_BP_4"/>
    <property type="match status" value="1"/>
</dbReference>
<evidence type="ECO:0000313" key="7">
    <source>
        <dbReference type="Proteomes" id="UP000660021"/>
    </source>
</evidence>
<sequence length="340" mass="36028">MKRIQKMLSLALALAMMMSLVSCGNNATPAGSAAPSGDADAPAKTADALEVAYLLPSAAVPFWVYLQNGIQEKCDEYGYNLTVYDSNNEASTQLKNAQNAITTGKDLIIISPCDSSSCPAVLDAAEEAGIPVIVADVGTDSGTYASYISTPNYEGSYEVGQYLANYMKENSVDGTIGEITIPLARKNGQLRQEGFTKAVTEAGFQMGTSLSVSNSTYDEAEGFCQNIISGDPNCVAIWSHQETSTVGIITALEGMNEKDILVACFDGSPIIVDYIREGKVLCCGAQQPVEMGRQALEAGKTYIETGSCEPEIGVPTLLITAENVEELMPEIEANVYTPGV</sequence>
<gene>
    <name evidence="6" type="ORF">H8S34_12965</name>
</gene>
<keyword evidence="7" id="KW-1185">Reference proteome</keyword>
<dbReference type="PANTHER" id="PTHR46847:SF1">
    <property type="entry name" value="D-ALLOSE-BINDING PERIPLASMIC PROTEIN-RELATED"/>
    <property type="match status" value="1"/>
</dbReference>
<proteinExistence type="inferred from homology"/>
<evidence type="ECO:0000313" key="6">
    <source>
        <dbReference type="EMBL" id="MBC5731730.1"/>
    </source>
</evidence>
<dbReference type="EMBL" id="JACOPR010000009">
    <property type="protein sequence ID" value="MBC5731730.1"/>
    <property type="molecule type" value="Genomic_DNA"/>
</dbReference>
<dbReference type="InterPro" id="IPR028082">
    <property type="entry name" value="Peripla_BP_I"/>
</dbReference>